<keyword evidence="2" id="KW-0238">DNA-binding</keyword>
<dbReference type="PANTHER" id="PTHR43280">
    <property type="entry name" value="ARAC-FAMILY TRANSCRIPTIONAL REGULATOR"/>
    <property type="match status" value="1"/>
</dbReference>
<comment type="caution">
    <text evidence="5">The sequence shown here is derived from an EMBL/GenBank/DDBJ whole genome shotgun (WGS) entry which is preliminary data.</text>
</comment>
<dbReference type="Proteomes" id="UP000306509">
    <property type="component" value="Unassembled WGS sequence"/>
</dbReference>
<accession>A0A4U8PZP2</accession>
<dbReference type="InterPro" id="IPR003313">
    <property type="entry name" value="AraC-bd"/>
</dbReference>
<proteinExistence type="predicted"/>
<sequence length="300" mass="35079">MDIPNLTPDHIFPKKELSFYIEKYYHTEFSDLKVHTHDFIEIAYVCDGKGFHLYNDITYPVSKGELYIINSQTAHCFYPTDRTNSEHLVVYNLAFLPQFISDINISLPLLTELTDIMLYKSLYAEEIIYTPDLRLQGSMRTDIEQLYEKLYLEFTTEGINYIQILKLTLCELLLKIHRFYKMKTTPASTQDNRYLHQLIPDCIEYLKNNYSQKITIGELSGNFFLSKSYLSSLFKQATGSGIVEYLQHIRIEKACELLLDPSLSITEISNQVGYSDYRFFNKSFKKITGKTANEYRKSLP</sequence>
<dbReference type="InterPro" id="IPR018060">
    <property type="entry name" value="HTH_AraC"/>
</dbReference>
<dbReference type="PROSITE" id="PS00041">
    <property type="entry name" value="HTH_ARAC_FAMILY_1"/>
    <property type="match status" value="1"/>
</dbReference>
<dbReference type="SUPFAM" id="SSF46689">
    <property type="entry name" value="Homeodomain-like"/>
    <property type="match status" value="2"/>
</dbReference>
<dbReference type="OrthoDB" id="2562023at2"/>
<feature type="domain" description="HTH araC/xylS-type" evidence="4">
    <location>
        <begin position="200"/>
        <end position="298"/>
    </location>
</feature>
<dbReference type="PROSITE" id="PS01124">
    <property type="entry name" value="HTH_ARAC_FAMILY_2"/>
    <property type="match status" value="1"/>
</dbReference>
<dbReference type="GO" id="GO:0003700">
    <property type="term" value="F:DNA-binding transcription factor activity"/>
    <property type="evidence" value="ECO:0007669"/>
    <property type="project" value="InterPro"/>
</dbReference>
<keyword evidence="6" id="KW-1185">Reference proteome</keyword>
<name>A0A4U8PZP2_9FIRM</name>
<dbReference type="SMART" id="SM00342">
    <property type="entry name" value="HTH_ARAC"/>
    <property type="match status" value="1"/>
</dbReference>
<evidence type="ECO:0000313" key="6">
    <source>
        <dbReference type="Proteomes" id="UP000306509"/>
    </source>
</evidence>
<dbReference type="EMBL" id="QGQD01000107">
    <property type="protein sequence ID" value="TLC97864.1"/>
    <property type="molecule type" value="Genomic_DNA"/>
</dbReference>
<reference evidence="5 6" key="1">
    <citation type="journal article" date="2019" name="Anaerobe">
        <title>Detection of Robinsoniella peoriensis in multiple bone samples of a trauma patient.</title>
        <authorList>
            <person name="Schrottner P."/>
            <person name="Hartwich K."/>
            <person name="Bunk B."/>
            <person name="Schober I."/>
            <person name="Helbig S."/>
            <person name="Rudolph W.W."/>
            <person name="Gunzer F."/>
        </authorList>
    </citation>
    <scope>NUCLEOTIDE SEQUENCE [LARGE SCALE GENOMIC DNA]</scope>
    <source>
        <strain evidence="5 6">DSM 106044</strain>
    </source>
</reference>
<dbReference type="RefSeq" id="WP_052377925.1">
    <property type="nucleotide sequence ID" value="NZ_CABMJZ010000132.1"/>
</dbReference>
<organism evidence="5 6">
    <name type="scientific">Robinsoniella peoriensis</name>
    <dbReference type="NCBI Taxonomy" id="180332"/>
    <lineage>
        <taxon>Bacteria</taxon>
        <taxon>Bacillati</taxon>
        <taxon>Bacillota</taxon>
        <taxon>Clostridia</taxon>
        <taxon>Lachnospirales</taxon>
        <taxon>Lachnospiraceae</taxon>
        <taxon>Robinsoniella</taxon>
    </lineage>
</organism>
<evidence type="ECO:0000259" key="4">
    <source>
        <dbReference type="PROSITE" id="PS01124"/>
    </source>
</evidence>
<dbReference type="Pfam" id="PF12833">
    <property type="entry name" value="HTH_18"/>
    <property type="match status" value="1"/>
</dbReference>
<dbReference type="GO" id="GO:0043565">
    <property type="term" value="F:sequence-specific DNA binding"/>
    <property type="evidence" value="ECO:0007669"/>
    <property type="project" value="InterPro"/>
</dbReference>
<dbReference type="SUPFAM" id="SSF51182">
    <property type="entry name" value="RmlC-like cupins"/>
    <property type="match status" value="1"/>
</dbReference>
<dbReference type="Gene3D" id="1.10.10.60">
    <property type="entry name" value="Homeodomain-like"/>
    <property type="match status" value="2"/>
</dbReference>
<dbReference type="AlphaFoldDB" id="A0A4U8PZP2"/>
<dbReference type="STRING" id="180332.GCA_000797495_02329"/>
<evidence type="ECO:0000256" key="2">
    <source>
        <dbReference type="ARBA" id="ARBA00023125"/>
    </source>
</evidence>
<gene>
    <name evidence="5" type="primary">rhaR_6</name>
    <name evidence="5" type="ORF">DSM106044_05227</name>
</gene>
<dbReference type="InterPro" id="IPR018062">
    <property type="entry name" value="HTH_AraC-typ_CS"/>
</dbReference>
<dbReference type="Pfam" id="PF02311">
    <property type="entry name" value="AraC_binding"/>
    <property type="match status" value="1"/>
</dbReference>
<protein>
    <submittedName>
        <fullName evidence="5">L-rhamnose operon transcriptional activator RhaR</fullName>
    </submittedName>
</protein>
<keyword evidence="1" id="KW-0805">Transcription regulation</keyword>
<dbReference type="PANTHER" id="PTHR43280:SF28">
    <property type="entry name" value="HTH-TYPE TRANSCRIPTIONAL ACTIVATOR RHAS"/>
    <property type="match status" value="1"/>
</dbReference>
<evidence type="ECO:0000313" key="5">
    <source>
        <dbReference type="EMBL" id="TLC97864.1"/>
    </source>
</evidence>
<keyword evidence="3" id="KW-0804">Transcription</keyword>
<evidence type="ECO:0000256" key="3">
    <source>
        <dbReference type="ARBA" id="ARBA00023163"/>
    </source>
</evidence>
<dbReference type="Gene3D" id="2.60.120.10">
    <property type="entry name" value="Jelly Rolls"/>
    <property type="match status" value="1"/>
</dbReference>
<evidence type="ECO:0000256" key="1">
    <source>
        <dbReference type="ARBA" id="ARBA00023015"/>
    </source>
</evidence>
<dbReference type="InterPro" id="IPR009057">
    <property type="entry name" value="Homeodomain-like_sf"/>
</dbReference>
<dbReference type="InterPro" id="IPR014710">
    <property type="entry name" value="RmlC-like_jellyroll"/>
</dbReference>
<dbReference type="InterPro" id="IPR011051">
    <property type="entry name" value="RmlC_Cupin_sf"/>
</dbReference>